<organism evidence="1 2">
    <name type="scientific">Halocaridina rubra</name>
    <name type="common">Hawaiian red shrimp</name>
    <dbReference type="NCBI Taxonomy" id="373956"/>
    <lineage>
        <taxon>Eukaryota</taxon>
        <taxon>Metazoa</taxon>
        <taxon>Ecdysozoa</taxon>
        <taxon>Arthropoda</taxon>
        <taxon>Crustacea</taxon>
        <taxon>Multicrustacea</taxon>
        <taxon>Malacostraca</taxon>
        <taxon>Eumalacostraca</taxon>
        <taxon>Eucarida</taxon>
        <taxon>Decapoda</taxon>
        <taxon>Pleocyemata</taxon>
        <taxon>Caridea</taxon>
        <taxon>Atyoidea</taxon>
        <taxon>Atyidae</taxon>
        <taxon>Halocaridina</taxon>
    </lineage>
</organism>
<name>A0AAN9AGX5_HALRR</name>
<proteinExistence type="predicted"/>
<accession>A0AAN9AGX5</accession>
<feature type="non-terminal residue" evidence="1">
    <location>
        <position position="51"/>
    </location>
</feature>
<protein>
    <submittedName>
        <fullName evidence="1">Uncharacterized protein</fullName>
    </submittedName>
</protein>
<gene>
    <name evidence="1" type="ORF">SK128_019057</name>
</gene>
<dbReference type="AlphaFoldDB" id="A0AAN9AGX5"/>
<sequence>MSTPKKCFYAHEKIRKFIFSFFDAFHLKHEVKKLSLGASVSSLLSLVSGVE</sequence>
<dbReference type="EMBL" id="JAXCGZ010000117">
    <property type="protein sequence ID" value="KAK7086661.1"/>
    <property type="molecule type" value="Genomic_DNA"/>
</dbReference>
<reference evidence="1 2" key="1">
    <citation type="submission" date="2023-11" db="EMBL/GenBank/DDBJ databases">
        <title>Halocaridina rubra genome assembly.</title>
        <authorList>
            <person name="Smith C."/>
        </authorList>
    </citation>
    <scope>NUCLEOTIDE SEQUENCE [LARGE SCALE GENOMIC DNA]</scope>
    <source>
        <strain evidence="1">EP-1</strain>
        <tissue evidence="1">Whole</tissue>
    </source>
</reference>
<evidence type="ECO:0000313" key="1">
    <source>
        <dbReference type="EMBL" id="KAK7086661.1"/>
    </source>
</evidence>
<dbReference type="Proteomes" id="UP001381693">
    <property type="component" value="Unassembled WGS sequence"/>
</dbReference>
<evidence type="ECO:0000313" key="2">
    <source>
        <dbReference type="Proteomes" id="UP001381693"/>
    </source>
</evidence>
<keyword evidence="2" id="KW-1185">Reference proteome</keyword>
<comment type="caution">
    <text evidence="1">The sequence shown here is derived from an EMBL/GenBank/DDBJ whole genome shotgun (WGS) entry which is preliminary data.</text>
</comment>